<dbReference type="InterPro" id="IPR005467">
    <property type="entry name" value="His_kinase_dom"/>
</dbReference>
<reference evidence="18" key="1">
    <citation type="journal article" date="2021" name="PeerJ">
        <title>Extensive microbial diversity within the chicken gut microbiome revealed by metagenomics and culture.</title>
        <authorList>
            <person name="Gilroy R."/>
            <person name="Ravi A."/>
            <person name="Getino M."/>
            <person name="Pursley I."/>
            <person name="Horton D.L."/>
            <person name="Alikhan N.F."/>
            <person name="Baker D."/>
            <person name="Gharbi K."/>
            <person name="Hall N."/>
            <person name="Watson M."/>
            <person name="Adriaenssens E.M."/>
            <person name="Foster-Nyarko E."/>
            <person name="Jarju S."/>
            <person name="Secka A."/>
            <person name="Antonio M."/>
            <person name="Oren A."/>
            <person name="Chaudhuri R.R."/>
            <person name="La Ragione R."/>
            <person name="Hildebrand F."/>
            <person name="Pallen M.J."/>
        </authorList>
    </citation>
    <scope>NUCLEOTIDE SEQUENCE</scope>
    <source>
        <strain evidence="18">A6-441</strain>
    </source>
</reference>
<evidence type="ECO:0000256" key="3">
    <source>
        <dbReference type="ARBA" id="ARBA00012438"/>
    </source>
</evidence>
<dbReference type="SUPFAM" id="SSF47384">
    <property type="entry name" value="Homodimeric domain of signal transducing histidine kinase"/>
    <property type="match status" value="1"/>
</dbReference>
<dbReference type="EC" id="2.7.13.3" evidence="3"/>
<keyword evidence="4" id="KW-1003">Cell membrane</keyword>
<dbReference type="SMART" id="SM00387">
    <property type="entry name" value="HATPase_c"/>
    <property type="match status" value="1"/>
</dbReference>
<keyword evidence="11 15" id="KW-1133">Transmembrane helix</keyword>
<dbReference type="CDD" id="cd00082">
    <property type="entry name" value="HisKA"/>
    <property type="match status" value="1"/>
</dbReference>
<evidence type="ECO:0000256" key="10">
    <source>
        <dbReference type="ARBA" id="ARBA00022840"/>
    </source>
</evidence>
<evidence type="ECO:0000256" key="14">
    <source>
        <dbReference type="SAM" id="Coils"/>
    </source>
</evidence>
<keyword evidence="6" id="KW-0808">Transferase</keyword>
<dbReference type="Pfam" id="PF00512">
    <property type="entry name" value="HisKA"/>
    <property type="match status" value="1"/>
</dbReference>
<dbReference type="GO" id="GO:0005524">
    <property type="term" value="F:ATP binding"/>
    <property type="evidence" value="ECO:0007669"/>
    <property type="project" value="UniProtKB-KW"/>
</dbReference>
<dbReference type="InterPro" id="IPR004358">
    <property type="entry name" value="Sig_transdc_His_kin-like_C"/>
</dbReference>
<evidence type="ECO:0000256" key="4">
    <source>
        <dbReference type="ARBA" id="ARBA00022475"/>
    </source>
</evidence>
<keyword evidence="9" id="KW-0418">Kinase</keyword>
<feature type="domain" description="Histidine kinase" evidence="16">
    <location>
        <begin position="258"/>
        <end position="467"/>
    </location>
</feature>
<gene>
    <name evidence="18" type="ORF">IAA47_04955</name>
</gene>
<dbReference type="Proteomes" id="UP000724657">
    <property type="component" value="Unassembled WGS sequence"/>
</dbReference>
<sequence>MKRKKIFYKIFLYFCLAAYLPLALIYAFNFFYVDKYIFEDKKNSLIKIAENVDIDHLKKVKKEDIKYGENKLDIYLRYVDLNEKSGNTDFFKFFNRTEMKVDIKKLKLNDYDIKTVKLSALRNHFFLIKKISDHEIIVAIGEIISPKVATAIIVGLYKRYSLLIIPMLLVVSYIISKKVSDPIEILEKVSTQISNSDFTEVVEIKSKNELESLGNNINKMARKLKQNIEELNLLNDKLKVELKEKERILETEKMFMRAIGHELKTPVAIINGYIEALQDGMIDENEKKNTYDIIYNEAMSINKLVKDINSCLKYEFRDLKPSFEKVNLKEIIELGLNKYSLDIEQKKINLKVELDDLEIVTDIKIFNIILNNLITNALTYVNEEREVGILLKGNTLIIENSAENISDEMIEKIFNPFYKIDSSRSRKYGGTGLGLSIVKNLLEILKLGYSFTYDKERGVVKFTIDFL</sequence>
<dbReference type="GO" id="GO:0000155">
    <property type="term" value="F:phosphorelay sensor kinase activity"/>
    <property type="evidence" value="ECO:0007669"/>
    <property type="project" value="InterPro"/>
</dbReference>
<keyword evidence="14" id="KW-0175">Coiled coil</keyword>
<dbReference type="CDD" id="cd00075">
    <property type="entry name" value="HATPase"/>
    <property type="match status" value="1"/>
</dbReference>
<evidence type="ECO:0000256" key="9">
    <source>
        <dbReference type="ARBA" id="ARBA00022777"/>
    </source>
</evidence>
<dbReference type="AlphaFoldDB" id="A0A9E2KYS4"/>
<protein>
    <recommendedName>
        <fullName evidence="3">histidine kinase</fullName>
        <ecNumber evidence="3">2.7.13.3</ecNumber>
    </recommendedName>
</protein>
<dbReference type="InterPro" id="IPR036890">
    <property type="entry name" value="HATPase_C_sf"/>
</dbReference>
<reference evidence="18" key="2">
    <citation type="submission" date="2021-04" db="EMBL/GenBank/DDBJ databases">
        <authorList>
            <person name="Gilroy R."/>
        </authorList>
    </citation>
    <scope>NUCLEOTIDE SEQUENCE</scope>
    <source>
        <strain evidence="18">A6-441</strain>
    </source>
</reference>
<dbReference type="SUPFAM" id="SSF55874">
    <property type="entry name" value="ATPase domain of HSP90 chaperone/DNA topoisomerase II/histidine kinase"/>
    <property type="match status" value="1"/>
</dbReference>
<keyword evidence="13 15" id="KW-0472">Membrane</keyword>
<dbReference type="GO" id="GO:0005886">
    <property type="term" value="C:plasma membrane"/>
    <property type="evidence" value="ECO:0007669"/>
    <property type="project" value="UniProtKB-SubCell"/>
</dbReference>
<accession>A0A9E2KYS4</accession>
<keyword evidence="7 15" id="KW-0812">Transmembrane</keyword>
<evidence type="ECO:0000256" key="13">
    <source>
        <dbReference type="ARBA" id="ARBA00023136"/>
    </source>
</evidence>
<proteinExistence type="predicted"/>
<dbReference type="Gene3D" id="3.30.565.10">
    <property type="entry name" value="Histidine kinase-like ATPase, C-terminal domain"/>
    <property type="match status" value="1"/>
</dbReference>
<evidence type="ECO:0000256" key="7">
    <source>
        <dbReference type="ARBA" id="ARBA00022692"/>
    </source>
</evidence>
<dbReference type="SMART" id="SM00304">
    <property type="entry name" value="HAMP"/>
    <property type="match status" value="1"/>
</dbReference>
<evidence type="ECO:0000256" key="15">
    <source>
        <dbReference type="SAM" id="Phobius"/>
    </source>
</evidence>
<dbReference type="InterPro" id="IPR003594">
    <property type="entry name" value="HATPase_dom"/>
</dbReference>
<evidence type="ECO:0000256" key="2">
    <source>
        <dbReference type="ARBA" id="ARBA00004651"/>
    </source>
</evidence>
<dbReference type="PROSITE" id="PS50109">
    <property type="entry name" value="HIS_KIN"/>
    <property type="match status" value="1"/>
</dbReference>
<dbReference type="SUPFAM" id="SSF158472">
    <property type="entry name" value="HAMP domain-like"/>
    <property type="match status" value="1"/>
</dbReference>
<comment type="subcellular location">
    <subcellularLocation>
        <location evidence="2">Cell membrane</location>
        <topology evidence="2">Multi-pass membrane protein</topology>
    </subcellularLocation>
</comment>
<evidence type="ECO:0000313" key="18">
    <source>
        <dbReference type="EMBL" id="MBU3842317.1"/>
    </source>
</evidence>
<dbReference type="EMBL" id="JAHLFN010000046">
    <property type="protein sequence ID" value="MBU3842317.1"/>
    <property type="molecule type" value="Genomic_DNA"/>
</dbReference>
<dbReference type="InterPro" id="IPR036097">
    <property type="entry name" value="HisK_dim/P_sf"/>
</dbReference>
<evidence type="ECO:0000313" key="19">
    <source>
        <dbReference type="Proteomes" id="UP000724657"/>
    </source>
</evidence>
<dbReference type="PANTHER" id="PTHR45528">
    <property type="entry name" value="SENSOR HISTIDINE KINASE CPXA"/>
    <property type="match status" value="1"/>
</dbReference>
<dbReference type="SMART" id="SM00388">
    <property type="entry name" value="HisKA"/>
    <property type="match status" value="1"/>
</dbReference>
<dbReference type="Gene3D" id="1.10.287.130">
    <property type="match status" value="1"/>
</dbReference>
<dbReference type="PANTHER" id="PTHR45528:SF1">
    <property type="entry name" value="SENSOR HISTIDINE KINASE CPXA"/>
    <property type="match status" value="1"/>
</dbReference>
<keyword evidence="10" id="KW-0067">ATP-binding</keyword>
<evidence type="ECO:0000256" key="12">
    <source>
        <dbReference type="ARBA" id="ARBA00023012"/>
    </source>
</evidence>
<name>A0A9E2KYS4_9FUSO</name>
<keyword evidence="8" id="KW-0547">Nucleotide-binding</keyword>
<comment type="catalytic activity">
    <reaction evidence="1">
        <text>ATP + protein L-histidine = ADP + protein N-phospho-L-histidine.</text>
        <dbReference type="EC" id="2.7.13.3"/>
    </reaction>
</comment>
<evidence type="ECO:0000256" key="8">
    <source>
        <dbReference type="ARBA" id="ARBA00022741"/>
    </source>
</evidence>
<comment type="caution">
    <text evidence="18">The sequence shown here is derived from an EMBL/GenBank/DDBJ whole genome shotgun (WGS) entry which is preliminary data.</text>
</comment>
<evidence type="ECO:0000259" key="16">
    <source>
        <dbReference type="PROSITE" id="PS50109"/>
    </source>
</evidence>
<organism evidence="18 19">
    <name type="scientific">Candidatus Fusobacterium pullicola</name>
    <dbReference type="NCBI Taxonomy" id="2838601"/>
    <lineage>
        <taxon>Bacteria</taxon>
        <taxon>Fusobacteriati</taxon>
        <taxon>Fusobacteriota</taxon>
        <taxon>Fusobacteriia</taxon>
        <taxon>Fusobacteriales</taxon>
        <taxon>Fusobacteriaceae</taxon>
        <taxon>Fusobacterium</taxon>
    </lineage>
</organism>
<dbReference type="InterPro" id="IPR003660">
    <property type="entry name" value="HAMP_dom"/>
</dbReference>
<feature type="coiled-coil region" evidence="14">
    <location>
        <begin position="207"/>
        <end position="248"/>
    </location>
</feature>
<evidence type="ECO:0000256" key="6">
    <source>
        <dbReference type="ARBA" id="ARBA00022679"/>
    </source>
</evidence>
<evidence type="ECO:0000256" key="1">
    <source>
        <dbReference type="ARBA" id="ARBA00000085"/>
    </source>
</evidence>
<dbReference type="Pfam" id="PF02518">
    <property type="entry name" value="HATPase_c"/>
    <property type="match status" value="1"/>
</dbReference>
<dbReference type="InterPro" id="IPR003661">
    <property type="entry name" value="HisK_dim/P_dom"/>
</dbReference>
<feature type="transmembrane region" description="Helical" evidence="15">
    <location>
        <begin position="6"/>
        <end position="32"/>
    </location>
</feature>
<dbReference type="CDD" id="cd06225">
    <property type="entry name" value="HAMP"/>
    <property type="match status" value="1"/>
</dbReference>
<dbReference type="Pfam" id="PF00672">
    <property type="entry name" value="HAMP"/>
    <property type="match status" value="1"/>
</dbReference>
<dbReference type="InterPro" id="IPR050398">
    <property type="entry name" value="HssS/ArlS-like"/>
</dbReference>
<evidence type="ECO:0000256" key="11">
    <source>
        <dbReference type="ARBA" id="ARBA00022989"/>
    </source>
</evidence>
<evidence type="ECO:0000259" key="17">
    <source>
        <dbReference type="PROSITE" id="PS50885"/>
    </source>
</evidence>
<dbReference type="Gene3D" id="6.10.340.10">
    <property type="match status" value="1"/>
</dbReference>
<keyword evidence="5" id="KW-0597">Phosphoprotein</keyword>
<evidence type="ECO:0000256" key="5">
    <source>
        <dbReference type="ARBA" id="ARBA00022553"/>
    </source>
</evidence>
<feature type="domain" description="HAMP" evidence="17">
    <location>
        <begin position="177"/>
        <end position="229"/>
    </location>
</feature>
<feature type="transmembrane region" description="Helical" evidence="15">
    <location>
        <begin position="160"/>
        <end position="176"/>
    </location>
</feature>
<dbReference type="PRINTS" id="PR00344">
    <property type="entry name" value="BCTRLSENSOR"/>
</dbReference>
<dbReference type="PROSITE" id="PS50885">
    <property type="entry name" value="HAMP"/>
    <property type="match status" value="1"/>
</dbReference>
<keyword evidence="12" id="KW-0902">Two-component regulatory system</keyword>